<dbReference type="RefSeq" id="WP_119834754.1">
    <property type="nucleotide sequence ID" value="NZ_CP072119.1"/>
</dbReference>
<reference evidence="1" key="2">
    <citation type="submission" date="2023-01" db="EMBL/GenBank/DDBJ databases">
        <authorList>
            <person name="Du H."/>
            <person name="Wan W."/>
        </authorList>
    </citation>
    <scope>NUCLEOTIDE SEQUENCE</scope>
    <source>
        <strain evidence="1">HD1688</strain>
    </source>
</reference>
<protein>
    <submittedName>
        <fullName evidence="1">Uncharacterized protein</fullName>
    </submittedName>
</protein>
<dbReference type="AlphaFoldDB" id="A0AB35Q4N1"/>
<dbReference type="EMBL" id="JAQSKY010000039">
    <property type="protein sequence ID" value="MDS7903257.1"/>
    <property type="molecule type" value="Genomic_DNA"/>
</dbReference>
<reference evidence="1" key="1">
    <citation type="journal article" date="2023" name="Front. Microbiol.">
        <title>Genomic characterization of carbapenem-resistant Klebsiella oxytoca complex in China: a multi-center study.</title>
        <authorList>
            <person name="Wan W."/>
            <person name="Yang X."/>
            <person name="Yu H."/>
            <person name="Wang M."/>
            <person name="Jia W."/>
            <person name="Huang B."/>
            <person name="Qu F."/>
            <person name="Shan B."/>
            <person name="Tang Y.W."/>
            <person name="Chen L."/>
            <person name="Du H."/>
        </authorList>
    </citation>
    <scope>NUCLEOTIDE SEQUENCE</scope>
    <source>
        <strain evidence="1">HD1688</strain>
    </source>
</reference>
<dbReference type="Proteomes" id="UP001249822">
    <property type="component" value="Unassembled WGS sequence"/>
</dbReference>
<sequence length="248" mass="25788">MPIPAVFIDSDLPETPGMKDIDDFIVKNWFTDFPAVDGTKLGGYYFGNPVSNLAMNSFNNAAPATLNGSFDNSQGYINVDVNNYLDTTLKAPVALKVLAVIRRPSNPSVANYFISDFSGTGVAGLGFGLGIATDGKLRIVGQNDATTAVASVDFPSSIAVGDLCAIAAHVIQGAVYVAIYNPATATYVAGNTAMSGTRSAGTKNILIGRKTDNNTSTASTAIKSAVLINGEITGAQQLAAMQYLLAMD</sequence>
<accession>A0AB35Q4N1</accession>
<proteinExistence type="predicted"/>
<evidence type="ECO:0000313" key="2">
    <source>
        <dbReference type="Proteomes" id="UP001249822"/>
    </source>
</evidence>
<evidence type="ECO:0000313" key="1">
    <source>
        <dbReference type="EMBL" id="MDS7903257.1"/>
    </source>
</evidence>
<comment type="caution">
    <text evidence="1">The sequence shown here is derived from an EMBL/GenBank/DDBJ whole genome shotgun (WGS) entry which is preliminary data.</text>
</comment>
<name>A0AB35Q4N1_9ENTR</name>
<organism evidence="1 2">
    <name type="scientific">Klebsiella michiganensis</name>
    <dbReference type="NCBI Taxonomy" id="1134687"/>
    <lineage>
        <taxon>Bacteria</taxon>
        <taxon>Pseudomonadati</taxon>
        <taxon>Pseudomonadota</taxon>
        <taxon>Gammaproteobacteria</taxon>
        <taxon>Enterobacterales</taxon>
        <taxon>Enterobacteriaceae</taxon>
        <taxon>Klebsiella/Raoultella group</taxon>
        <taxon>Klebsiella</taxon>
    </lineage>
</organism>
<gene>
    <name evidence="1" type="ORF">PTQ40_30340</name>
</gene>